<dbReference type="EMBL" id="UOGF01000014">
    <property type="protein sequence ID" value="VAX26502.1"/>
    <property type="molecule type" value="Genomic_DNA"/>
</dbReference>
<evidence type="ECO:0008006" key="2">
    <source>
        <dbReference type="Google" id="ProtNLM"/>
    </source>
</evidence>
<dbReference type="SUPFAM" id="SSF53850">
    <property type="entry name" value="Periplasmic binding protein-like II"/>
    <property type="match status" value="1"/>
</dbReference>
<dbReference type="Gene3D" id="3.40.190.10">
    <property type="entry name" value="Periplasmic binding protein-like II"/>
    <property type="match status" value="1"/>
</dbReference>
<organism evidence="1">
    <name type="scientific">hydrothermal vent metagenome</name>
    <dbReference type="NCBI Taxonomy" id="652676"/>
    <lineage>
        <taxon>unclassified sequences</taxon>
        <taxon>metagenomes</taxon>
        <taxon>ecological metagenomes</taxon>
    </lineage>
</organism>
<dbReference type="AlphaFoldDB" id="A0A3B1CE44"/>
<gene>
    <name evidence="1" type="ORF">MNBD_NITROSPIRAE01-1124</name>
</gene>
<evidence type="ECO:0000313" key="1">
    <source>
        <dbReference type="EMBL" id="VAX26502.1"/>
    </source>
</evidence>
<reference evidence="1" key="1">
    <citation type="submission" date="2018-06" db="EMBL/GenBank/DDBJ databases">
        <authorList>
            <person name="Zhirakovskaya E."/>
        </authorList>
    </citation>
    <scope>NUCLEOTIDE SEQUENCE</scope>
</reference>
<sequence>MKRFLILVILLYPFSLLSETNAQELVVHTSVTQQEISRNTLRAIFGMRLRKWPDGQVIKVFVLKDDAPHHIEFSKSILHIFPYQLRRAWDRQVYSGTGQSPNKVKSIEEMWEKLSKTPGAIGYLPIEQNNENKPRTHLKVLHVR</sequence>
<protein>
    <recommendedName>
        <fullName evidence="2">PBP domain-containing protein</fullName>
    </recommendedName>
</protein>
<accession>A0A3B1CE44</accession>
<proteinExistence type="predicted"/>
<name>A0A3B1CE44_9ZZZZ</name>